<dbReference type="AlphaFoldDB" id="A0A135P405"/>
<sequence>MNQANETFFFTPQDDAILLMPDDHRMKKYILSGKDREKPLQDLHTMDITDYSIYGSEESLIRMLACQEVVLNR</sequence>
<name>A0A135P405_9HYPH</name>
<accession>A0A135P405</accession>
<protein>
    <submittedName>
        <fullName evidence="1">Uncharacterized protein</fullName>
    </submittedName>
</protein>
<evidence type="ECO:0000313" key="1">
    <source>
        <dbReference type="EMBL" id="KXG86136.1"/>
    </source>
</evidence>
<proteinExistence type="predicted"/>
<dbReference type="EMBL" id="LNUW01000028">
    <property type="protein sequence ID" value="KXG86136.1"/>
    <property type="molecule type" value="Genomic_DNA"/>
</dbReference>
<reference evidence="1 2" key="1">
    <citation type="submission" date="2015-11" db="EMBL/GenBank/DDBJ databases">
        <title>Draft genome sequence of Agrobacterium sp. R89-1.</title>
        <authorList>
            <person name="Zahradnik J."/>
            <person name="Kyslikova E."/>
            <person name="Palyzova A."/>
            <person name="Kyslik P."/>
        </authorList>
    </citation>
    <scope>NUCLEOTIDE SEQUENCE [LARGE SCALE GENOMIC DNA]</scope>
    <source>
        <strain evidence="1 2">R89-1</strain>
    </source>
</reference>
<dbReference type="RefSeq" id="WP_067645545.1">
    <property type="nucleotide sequence ID" value="NZ_KQ961024.1"/>
</dbReference>
<comment type="caution">
    <text evidence="1">The sequence shown here is derived from an EMBL/GenBank/DDBJ whole genome shotgun (WGS) entry which is preliminary data.</text>
</comment>
<organism evidence="1 2">
    <name type="scientific">Agrobacterium bohemicum</name>
    <dbReference type="NCBI Taxonomy" id="2052828"/>
    <lineage>
        <taxon>Bacteria</taxon>
        <taxon>Pseudomonadati</taxon>
        <taxon>Pseudomonadota</taxon>
        <taxon>Alphaproteobacteria</taxon>
        <taxon>Hyphomicrobiales</taxon>
        <taxon>Rhizobiaceae</taxon>
        <taxon>Rhizobium/Agrobacterium group</taxon>
        <taxon>Agrobacterium</taxon>
    </lineage>
</organism>
<evidence type="ECO:0000313" key="2">
    <source>
        <dbReference type="Proteomes" id="UP000070498"/>
    </source>
</evidence>
<gene>
    <name evidence="1" type="ORF">ATO67_05885</name>
</gene>
<dbReference type="Proteomes" id="UP000070498">
    <property type="component" value="Unassembled WGS sequence"/>
</dbReference>
<keyword evidence="2" id="KW-1185">Reference proteome</keyword>